<organism evidence="6 7">
    <name type="scientific">Dunaliella salina</name>
    <name type="common">Green alga</name>
    <name type="synonym">Protococcus salinus</name>
    <dbReference type="NCBI Taxonomy" id="3046"/>
    <lineage>
        <taxon>Eukaryota</taxon>
        <taxon>Viridiplantae</taxon>
        <taxon>Chlorophyta</taxon>
        <taxon>core chlorophytes</taxon>
        <taxon>Chlorophyceae</taxon>
        <taxon>CS clade</taxon>
        <taxon>Chlamydomonadales</taxon>
        <taxon>Dunaliellaceae</taxon>
        <taxon>Dunaliella</taxon>
    </lineage>
</organism>
<dbReference type="PROSITE" id="PS01359">
    <property type="entry name" value="ZF_PHD_1"/>
    <property type="match status" value="1"/>
</dbReference>
<dbReference type="EMBL" id="MU069715">
    <property type="protein sequence ID" value="KAF5835256.1"/>
    <property type="molecule type" value="Genomic_DNA"/>
</dbReference>
<keyword evidence="7" id="KW-1185">Reference proteome</keyword>
<evidence type="ECO:0000256" key="4">
    <source>
        <dbReference type="SAM" id="MobiDB-lite"/>
    </source>
</evidence>
<dbReference type="PANTHER" id="PTHR46309:SF1">
    <property type="entry name" value="PHD FINGER PROTEIN 12"/>
    <property type="match status" value="1"/>
</dbReference>
<dbReference type="InterPro" id="IPR013083">
    <property type="entry name" value="Znf_RING/FYVE/PHD"/>
</dbReference>
<dbReference type="InterPro" id="IPR001965">
    <property type="entry name" value="Znf_PHD"/>
</dbReference>
<dbReference type="SUPFAM" id="SSF57903">
    <property type="entry name" value="FYVE/PHD zinc finger"/>
    <property type="match status" value="1"/>
</dbReference>
<evidence type="ECO:0000256" key="1">
    <source>
        <dbReference type="ARBA" id="ARBA00022723"/>
    </source>
</evidence>
<evidence type="ECO:0000313" key="6">
    <source>
        <dbReference type="EMBL" id="KAF5835256.1"/>
    </source>
</evidence>
<dbReference type="InterPro" id="IPR042163">
    <property type="entry name" value="PHF12"/>
</dbReference>
<feature type="region of interest" description="Disordered" evidence="4">
    <location>
        <begin position="195"/>
        <end position="251"/>
    </location>
</feature>
<dbReference type="Pfam" id="PF00628">
    <property type="entry name" value="PHD"/>
    <property type="match status" value="1"/>
</dbReference>
<evidence type="ECO:0000259" key="5">
    <source>
        <dbReference type="SMART" id="SM00249"/>
    </source>
</evidence>
<dbReference type="InterPro" id="IPR011011">
    <property type="entry name" value="Znf_FYVE_PHD"/>
</dbReference>
<gene>
    <name evidence="6" type="ORF">DUNSADRAFT_7703</name>
</gene>
<dbReference type="InterPro" id="IPR019787">
    <property type="entry name" value="Znf_PHD-finger"/>
</dbReference>
<evidence type="ECO:0000256" key="3">
    <source>
        <dbReference type="ARBA" id="ARBA00022833"/>
    </source>
</evidence>
<dbReference type="Proteomes" id="UP000815325">
    <property type="component" value="Unassembled WGS sequence"/>
</dbReference>
<dbReference type="PANTHER" id="PTHR46309">
    <property type="entry name" value="PHD FINGER PROTEIN 12"/>
    <property type="match status" value="1"/>
</dbReference>
<accession>A0ABQ7GKY5</accession>
<dbReference type="InterPro" id="IPR019786">
    <property type="entry name" value="Zinc_finger_PHD-type_CS"/>
</dbReference>
<keyword evidence="1" id="KW-0479">Metal-binding</keyword>
<evidence type="ECO:0000256" key="2">
    <source>
        <dbReference type="ARBA" id="ARBA00022771"/>
    </source>
</evidence>
<feature type="domain" description="Zinc finger PHD-type" evidence="5">
    <location>
        <begin position="62"/>
        <end position="106"/>
    </location>
</feature>
<name>A0ABQ7GKY5_DUNSA</name>
<keyword evidence="2" id="KW-0863">Zinc-finger</keyword>
<protein>
    <recommendedName>
        <fullName evidence="5">Zinc finger PHD-type domain-containing protein</fullName>
    </recommendedName>
</protein>
<dbReference type="Gene3D" id="3.30.40.10">
    <property type="entry name" value="Zinc/RING finger domain, C3HC4 (zinc finger)"/>
    <property type="match status" value="1"/>
</dbReference>
<keyword evidence="3" id="KW-0862">Zinc</keyword>
<comment type="caution">
    <text evidence="6">The sequence shown here is derived from an EMBL/GenBank/DDBJ whole genome shotgun (WGS) entry which is preliminary data.</text>
</comment>
<evidence type="ECO:0000313" key="7">
    <source>
        <dbReference type="Proteomes" id="UP000815325"/>
    </source>
</evidence>
<sequence length="251" mass="28527">MARSYWEEKRQRKDRLMKVDGHDVLRENNYDMQQGGISVAVKEKFKRKRRQTAGEDYMHMEYCQICWDGGDLLCCDFCPVALHPHCLGLSSEEVASIRKWGCPHHSCSVCQRNTAAAGGLLFRCEMCENAFCEDHLPEEYEIIGECQHFQALGQNHPKQACFIQCSKRCQQLRKDLDPVITDLMDRHIKRREDAAAAAVAATQPPVEWGSAEQQQEEGEDKGGPSSQGRKRMPSKKVAEEASPPRRMSARG</sequence>
<proteinExistence type="predicted"/>
<dbReference type="SMART" id="SM00249">
    <property type="entry name" value="PHD"/>
    <property type="match status" value="1"/>
</dbReference>
<reference evidence="6" key="1">
    <citation type="submission" date="2017-08" db="EMBL/GenBank/DDBJ databases">
        <authorList>
            <person name="Polle J.E."/>
            <person name="Barry K."/>
            <person name="Cushman J."/>
            <person name="Schmutz J."/>
            <person name="Tran D."/>
            <person name="Hathwaick L.T."/>
            <person name="Yim W.C."/>
            <person name="Jenkins J."/>
            <person name="Mckie-Krisberg Z.M."/>
            <person name="Prochnik S."/>
            <person name="Lindquist E."/>
            <person name="Dockter R.B."/>
            <person name="Adam C."/>
            <person name="Molina H."/>
            <person name="Bunkerborg J."/>
            <person name="Jin E."/>
            <person name="Buchheim M."/>
            <person name="Magnuson J."/>
        </authorList>
    </citation>
    <scope>NUCLEOTIDE SEQUENCE</scope>
    <source>
        <strain evidence="6">CCAP 19/18</strain>
    </source>
</reference>